<dbReference type="GO" id="GO:0030151">
    <property type="term" value="F:molybdenum ion binding"/>
    <property type="evidence" value="ECO:0007669"/>
    <property type="project" value="InterPro"/>
</dbReference>
<evidence type="ECO:0000259" key="1">
    <source>
        <dbReference type="PROSITE" id="PS51340"/>
    </source>
</evidence>
<dbReference type="InterPro" id="IPR005302">
    <property type="entry name" value="MoCF_Sase_C"/>
</dbReference>
<dbReference type="Proteomes" id="UP000287224">
    <property type="component" value="Unassembled WGS sequence"/>
</dbReference>
<sequence length="275" mass="31330">MSEIVLKSIRIYPIKACAGIEVEEAQMERRGLRYDRRWMLMNDAGTYYDQLSHPRLACIVPQIHEDGLRLQAPGMPSLRVPFHLEQITPLSVRISRSICEVLPIGKEIDEWFQDFLHVSCRLVFMPETTQRTVNPDYAINQDIVSFASGYPYHLIGEASVAHVNQLLDTPVPLERFRPNLVITGAPAFAEDNWQTIRINQQIFHLVKPCDRCAITNVDQRTGEVAGKEPLRTLARFRTVKQKVLFGQYLLAEEKGLLRVGDLIQVVQSRVPAPTS</sequence>
<dbReference type="InterPro" id="IPR011037">
    <property type="entry name" value="Pyrv_Knase-like_insert_dom_sf"/>
</dbReference>
<comment type="caution">
    <text evidence="2">The sequence shown here is derived from an EMBL/GenBank/DDBJ whole genome shotgun (WGS) entry which is preliminary data.</text>
</comment>
<dbReference type="Pfam" id="PF03476">
    <property type="entry name" value="MOSC_N"/>
    <property type="match status" value="1"/>
</dbReference>
<dbReference type="GO" id="GO:0030170">
    <property type="term" value="F:pyridoxal phosphate binding"/>
    <property type="evidence" value="ECO:0007669"/>
    <property type="project" value="InterPro"/>
</dbReference>
<dbReference type="PANTHER" id="PTHR14237">
    <property type="entry name" value="MOLYBDOPTERIN COFACTOR SULFURASE MOSC"/>
    <property type="match status" value="1"/>
</dbReference>
<evidence type="ECO:0000313" key="2">
    <source>
        <dbReference type="EMBL" id="GCE03845.1"/>
    </source>
</evidence>
<gene>
    <name evidence="2" type="ORF">KDAU_11740</name>
</gene>
<name>A0A401ZAG5_9CHLR</name>
<organism evidence="2 3">
    <name type="scientific">Dictyobacter aurantiacus</name>
    <dbReference type="NCBI Taxonomy" id="1936993"/>
    <lineage>
        <taxon>Bacteria</taxon>
        <taxon>Bacillati</taxon>
        <taxon>Chloroflexota</taxon>
        <taxon>Ktedonobacteria</taxon>
        <taxon>Ktedonobacterales</taxon>
        <taxon>Dictyobacteraceae</taxon>
        <taxon>Dictyobacter</taxon>
    </lineage>
</organism>
<dbReference type="RefSeq" id="WP_160145669.1">
    <property type="nucleotide sequence ID" value="NZ_BIFQ01000001.1"/>
</dbReference>
<protein>
    <submittedName>
        <fullName evidence="2">MOSC domain-containing protein</fullName>
    </submittedName>
</protein>
<dbReference type="GO" id="GO:0003824">
    <property type="term" value="F:catalytic activity"/>
    <property type="evidence" value="ECO:0007669"/>
    <property type="project" value="InterPro"/>
</dbReference>
<dbReference type="PANTHER" id="PTHR14237:SF19">
    <property type="entry name" value="MITOCHONDRIAL AMIDOXIME REDUCING COMPONENT 1"/>
    <property type="match status" value="1"/>
</dbReference>
<dbReference type="PROSITE" id="PS51340">
    <property type="entry name" value="MOSC"/>
    <property type="match status" value="1"/>
</dbReference>
<keyword evidence="3" id="KW-1185">Reference proteome</keyword>
<dbReference type="SUPFAM" id="SSF141673">
    <property type="entry name" value="MOSC N-terminal domain-like"/>
    <property type="match status" value="1"/>
</dbReference>
<dbReference type="Pfam" id="PF03473">
    <property type="entry name" value="MOSC"/>
    <property type="match status" value="1"/>
</dbReference>
<accession>A0A401ZAG5</accession>
<dbReference type="SUPFAM" id="SSF50800">
    <property type="entry name" value="PK beta-barrel domain-like"/>
    <property type="match status" value="1"/>
</dbReference>
<dbReference type="EMBL" id="BIFQ01000001">
    <property type="protein sequence ID" value="GCE03845.1"/>
    <property type="molecule type" value="Genomic_DNA"/>
</dbReference>
<evidence type="ECO:0000313" key="3">
    <source>
        <dbReference type="Proteomes" id="UP000287224"/>
    </source>
</evidence>
<dbReference type="AlphaFoldDB" id="A0A401ZAG5"/>
<dbReference type="OrthoDB" id="581532at2"/>
<proteinExistence type="predicted"/>
<feature type="domain" description="MOSC" evidence="1">
    <location>
        <begin position="120"/>
        <end position="266"/>
    </location>
</feature>
<dbReference type="InterPro" id="IPR005303">
    <property type="entry name" value="MOCOS_middle"/>
</dbReference>
<reference evidence="3" key="1">
    <citation type="submission" date="2018-12" db="EMBL/GenBank/DDBJ databases">
        <title>Tengunoibacter tsumagoiensis gen. nov., sp. nov., Dictyobacter kobayashii sp. nov., D. alpinus sp. nov., and D. joshuensis sp. nov. and description of Dictyobacteraceae fam. nov. within the order Ktedonobacterales isolated from Tengu-no-mugimeshi.</title>
        <authorList>
            <person name="Wang C.M."/>
            <person name="Zheng Y."/>
            <person name="Sakai Y."/>
            <person name="Toyoda A."/>
            <person name="Minakuchi Y."/>
            <person name="Abe K."/>
            <person name="Yokota A."/>
            <person name="Yabe S."/>
        </authorList>
    </citation>
    <scope>NUCLEOTIDE SEQUENCE [LARGE SCALE GENOMIC DNA]</scope>
    <source>
        <strain evidence="3">S-27</strain>
    </source>
</reference>